<keyword evidence="2" id="KW-0472">Membrane</keyword>
<dbReference type="AlphaFoldDB" id="A0A0G1KPE3"/>
<feature type="domain" description="Fibronectin type-III" evidence="3">
    <location>
        <begin position="299"/>
        <end position="408"/>
    </location>
</feature>
<dbReference type="PROSITE" id="PS50853">
    <property type="entry name" value="FN3"/>
    <property type="match status" value="1"/>
</dbReference>
<evidence type="ECO:0000313" key="5">
    <source>
        <dbReference type="Proteomes" id="UP000034797"/>
    </source>
</evidence>
<feature type="compositionally biased region" description="Pro residues" evidence="1">
    <location>
        <begin position="35"/>
        <end position="53"/>
    </location>
</feature>
<evidence type="ECO:0000256" key="1">
    <source>
        <dbReference type="SAM" id="MobiDB-lite"/>
    </source>
</evidence>
<keyword evidence="2" id="KW-1133">Transmembrane helix</keyword>
<dbReference type="Pfam" id="PF00041">
    <property type="entry name" value="fn3"/>
    <property type="match status" value="1"/>
</dbReference>
<dbReference type="EMBL" id="LCJW01000028">
    <property type="protein sequence ID" value="KKT85546.1"/>
    <property type="molecule type" value="Genomic_DNA"/>
</dbReference>
<keyword evidence="2" id="KW-0812">Transmembrane</keyword>
<gene>
    <name evidence="4" type="ORF">UW84_C0028G0002</name>
</gene>
<dbReference type="CDD" id="cd00063">
    <property type="entry name" value="FN3"/>
    <property type="match status" value="1"/>
</dbReference>
<dbReference type="Proteomes" id="UP000034797">
    <property type="component" value="Unassembled WGS sequence"/>
</dbReference>
<dbReference type="SMART" id="SM00060">
    <property type="entry name" value="FN3"/>
    <property type="match status" value="1"/>
</dbReference>
<accession>A0A0G1KPE3</accession>
<evidence type="ECO:0000313" key="4">
    <source>
        <dbReference type="EMBL" id="KKT85546.1"/>
    </source>
</evidence>
<evidence type="ECO:0000259" key="3">
    <source>
        <dbReference type="PROSITE" id="PS50853"/>
    </source>
</evidence>
<name>A0A0G1KPE3_9BACT</name>
<dbReference type="Gene3D" id="2.60.40.10">
    <property type="entry name" value="Immunoglobulins"/>
    <property type="match status" value="1"/>
</dbReference>
<evidence type="ECO:0000256" key="2">
    <source>
        <dbReference type="SAM" id="Phobius"/>
    </source>
</evidence>
<feature type="transmembrane region" description="Helical" evidence="2">
    <location>
        <begin position="66"/>
        <end position="86"/>
    </location>
</feature>
<proteinExistence type="predicted"/>
<feature type="region of interest" description="Disordered" evidence="1">
    <location>
        <begin position="35"/>
        <end position="61"/>
    </location>
</feature>
<dbReference type="InterPro" id="IPR013783">
    <property type="entry name" value="Ig-like_fold"/>
</dbReference>
<protein>
    <recommendedName>
        <fullName evidence="3">Fibronectin type-III domain-containing protein</fullName>
    </recommendedName>
</protein>
<sequence>MDDQNNLAPVTPVVLPLTPPMPEGLNPVVPPIAPIQPLPVTAPPAPSAPPEPEWPGSKPKSKMPQILGGIAAIILVVGVATAAYFVSNRISGRQAVAPTAPESEPLAWKCFDGATRCSNNRRQTCENGSWVDEGDACVSPTIPTKPPITPTKTPTEGGKCEYCSSNKCVRCTGDRLSVGECSSDSECGTTPTTAACEKTKVCADGTMICPKQSCPTVVPTTKPTKKPGGGSCKEQCPGSDGVLRSCTPPEDDGSSRDSNCDTAGRVESCGNKPYCCPSAGGAWTTDMKKCGGGACKITPPKGLKITNITGTSATLSWTPGTGGNYIKLWVSSNPKGNPTDDCGRLPSRKTDAVCVANENTDYYLKAVPSTYKVTGMKPNTKYYWRLIMWKQSGCDQEAPTVSFTTTAITPTLTPTPGVGACMEVALYAKICQPGTPGGVTCLAEGYQTTPMTAAQRAKLHVGDKIRIAITGNKANLKARFRVFIDGVVETPVWKLGQGYSGADKKTMWYSDYEIKKSGSYKFEGQVTTEP</sequence>
<reference evidence="4 5" key="1">
    <citation type="journal article" date="2015" name="Nature">
        <title>rRNA introns, odd ribosomes, and small enigmatic genomes across a large radiation of phyla.</title>
        <authorList>
            <person name="Brown C.T."/>
            <person name="Hug L.A."/>
            <person name="Thomas B.C."/>
            <person name="Sharon I."/>
            <person name="Castelle C.J."/>
            <person name="Singh A."/>
            <person name="Wilkins M.J."/>
            <person name="Williams K.H."/>
            <person name="Banfield J.F."/>
        </authorList>
    </citation>
    <scope>NUCLEOTIDE SEQUENCE [LARGE SCALE GENOMIC DNA]</scope>
</reference>
<comment type="caution">
    <text evidence="4">The sequence shown here is derived from an EMBL/GenBank/DDBJ whole genome shotgun (WGS) entry which is preliminary data.</text>
</comment>
<dbReference type="InterPro" id="IPR036116">
    <property type="entry name" value="FN3_sf"/>
</dbReference>
<dbReference type="InterPro" id="IPR003961">
    <property type="entry name" value="FN3_dom"/>
</dbReference>
<organism evidence="4 5">
    <name type="scientific">Candidatus Collierbacteria bacterium GW2011_GWA2_44_99</name>
    <dbReference type="NCBI Taxonomy" id="1618380"/>
    <lineage>
        <taxon>Bacteria</taxon>
        <taxon>Candidatus Collieribacteriota</taxon>
    </lineage>
</organism>
<dbReference type="SUPFAM" id="SSF49265">
    <property type="entry name" value="Fibronectin type III"/>
    <property type="match status" value="1"/>
</dbReference>